<dbReference type="Gene3D" id="3.40.50.12780">
    <property type="entry name" value="N-terminal domain of ligase-like"/>
    <property type="match status" value="1"/>
</dbReference>
<dbReference type="InterPro" id="IPR025110">
    <property type="entry name" value="AMP-bd_C"/>
</dbReference>
<feature type="domain" description="AMP-binding enzyme C-terminal" evidence="4">
    <location>
        <begin position="426"/>
        <end position="500"/>
    </location>
</feature>
<organism evidence="5 6">
    <name type="scientific">Gemmobacter caeni</name>
    <dbReference type="NCBI Taxonomy" id="589035"/>
    <lineage>
        <taxon>Bacteria</taxon>
        <taxon>Pseudomonadati</taxon>
        <taxon>Pseudomonadota</taxon>
        <taxon>Alphaproteobacteria</taxon>
        <taxon>Rhodobacterales</taxon>
        <taxon>Paracoccaceae</taxon>
        <taxon>Gemmobacter</taxon>
    </lineage>
</organism>
<name>A0A2T6AUR5_9RHOB</name>
<dbReference type="SUPFAM" id="SSF56801">
    <property type="entry name" value="Acetyl-CoA synthetase-like"/>
    <property type="match status" value="1"/>
</dbReference>
<evidence type="ECO:0000313" key="6">
    <source>
        <dbReference type="Proteomes" id="UP000244224"/>
    </source>
</evidence>
<dbReference type="Pfam" id="PF13193">
    <property type="entry name" value="AMP-binding_C"/>
    <property type="match status" value="1"/>
</dbReference>
<accession>A0A2T6AUR5</accession>
<comment type="similarity">
    <text evidence="1">Belongs to the ATP-dependent AMP-binding enzyme family.</text>
</comment>
<dbReference type="GO" id="GO:0031956">
    <property type="term" value="F:medium-chain fatty acid-CoA ligase activity"/>
    <property type="evidence" value="ECO:0007669"/>
    <property type="project" value="TreeGrafter"/>
</dbReference>
<dbReference type="Pfam" id="PF00501">
    <property type="entry name" value="AMP-binding"/>
    <property type="match status" value="1"/>
</dbReference>
<keyword evidence="6" id="KW-1185">Reference proteome</keyword>
<evidence type="ECO:0000256" key="2">
    <source>
        <dbReference type="ARBA" id="ARBA00022598"/>
    </source>
</evidence>
<dbReference type="InterPro" id="IPR020845">
    <property type="entry name" value="AMP-binding_CS"/>
</dbReference>
<dbReference type="InterPro" id="IPR045851">
    <property type="entry name" value="AMP-bd_C_sf"/>
</dbReference>
<protein>
    <submittedName>
        <fullName evidence="5">Acyl-CoA synthetase (AMP-forming)/AMP-acid ligase II</fullName>
    </submittedName>
</protein>
<evidence type="ECO:0000256" key="1">
    <source>
        <dbReference type="ARBA" id="ARBA00006432"/>
    </source>
</evidence>
<gene>
    <name evidence="5" type="ORF">C8N34_11242</name>
</gene>
<evidence type="ECO:0000259" key="4">
    <source>
        <dbReference type="Pfam" id="PF13193"/>
    </source>
</evidence>
<dbReference type="EMBL" id="QBKP01000012">
    <property type="protein sequence ID" value="PTX47554.1"/>
    <property type="molecule type" value="Genomic_DNA"/>
</dbReference>
<dbReference type="OrthoDB" id="7315605at2"/>
<dbReference type="InterPro" id="IPR042099">
    <property type="entry name" value="ANL_N_sf"/>
</dbReference>
<evidence type="ECO:0000259" key="3">
    <source>
        <dbReference type="Pfam" id="PF00501"/>
    </source>
</evidence>
<evidence type="ECO:0000313" key="5">
    <source>
        <dbReference type="EMBL" id="PTX47554.1"/>
    </source>
</evidence>
<dbReference type="PANTHER" id="PTHR43201:SF5">
    <property type="entry name" value="MEDIUM-CHAIN ACYL-COA LIGASE ACSF2, MITOCHONDRIAL"/>
    <property type="match status" value="1"/>
</dbReference>
<comment type="caution">
    <text evidence="5">The sequence shown here is derived from an EMBL/GenBank/DDBJ whole genome shotgun (WGS) entry which is preliminary data.</text>
</comment>
<dbReference type="Proteomes" id="UP000244224">
    <property type="component" value="Unassembled WGS sequence"/>
</dbReference>
<dbReference type="PROSITE" id="PS00455">
    <property type="entry name" value="AMP_BINDING"/>
    <property type="match status" value="1"/>
</dbReference>
<keyword evidence="2 5" id="KW-0436">Ligase</keyword>
<dbReference type="AlphaFoldDB" id="A0A2T6AUR5"/>
<dbReference type="RefSeq" id="WP_108129794.1">
    <property type="nucleotide sequence ID" value="NZ_QBKP01000012.1"/>
</dbReference>
<dbReference type="PANTHER" id="PTHR43201">
    <property type="entry name" value="ACYL-COA SYNTHETASE"/>
    <property type="match status" value="1"/>
</dbReference>
<sequence>MLLPTPFHAFDRKAQTRPDLPFVMAPASAGLPYAPEGFSYTYGAAAEQIAALRVGYAAAGYGHGSRVALILQNRPEFLFHWLALNALGASIVPVNADMRPDELRYQMEKSQAELMVALPEFDALVLAGCPEDMPRSHPGAAIPPAKATRPAAEGQPGDECALLFTSGSTGMPKACILSNYYFMNVADWYVSTEGMGGLAEDCEVSLTPLPFFHMNALGCTAVGMMVVGGCIVALDRFHASRWWQTVADSGATIVHALGVIPAILLQLPSHPAETAHKARFAFSPGVDAAHKIEFERRYGLPILEGWAMTETGGTGVTCTFGVDCPPGQRCIGVARSGMDWRLVDDEGRDVPPGTPGELWVRAKGDDPRKGFFTGYLGDEKATAEAWEGGWFHTGDVMSVDAEGRFYFVDRKKSIVRRSGENISALEVEMALIADPAVKTAAVTPVADDTRGEEVFAFVVTEAAADPAAANALLERLAAKLSYHKLPGWLAYTEALPVSSTNKLLRGVLKSDAAEAVASGRAFDLRSEKTALRKKA</sequence>
<feature type="domain" description="AMP-dependent synthetase/ligase" evidence="3">
    <location>
        <begin position="10"/>
        <end position="363"/>
    </location>
</feature>
<dbReference type="InterPro" id="IPR000873">
    <property type="entry name" value="AMP-dep_synth/lig_dom"/>
</dbReference>
<proteinExistence type="inferred from homology"/>
<dbReference type="Gene3D" id="3.30.300.30">
    <property type="match status" value="1"/>
</dbReference>
<reference evidence="5 6" key="1">
    <citation type="submission" date="2018-04" db="EMBL/GenBank/DDBJ databases">
        <title>Genomic Encyclopedia of Archaeal and Bacterial Type Strains, Phase II (KMG-II): from individual species to whole genera.</title>
        <authorList>
            <person name="Goeker M."/>
        </authorList>
    </citation>
    <scope>NUCLEOTIDE SEQUENCE [LARGE SCALE GENOMIC DNA]</scope>
    <source>
        <strain evidence="5 6">DSM 21823</strain>
    </source>
</reference>
<dbReference type="GO" id="GO:0006631">
    <property type="term" value="P:fatty acid metabolic process"/>
    <property type="evidence" value="ECO:0007669"/>
    <property type="project" value="TreeGrafter"/>
</dbReference>